<accession>A0ABP9ZZM6</accession>
<dbReference type="Proteomes" id="UP001481413">
    <property type="component" value="Unassembled WGS sequence"/>
</dbReference>
<protein>
    <submittedName>
        <fullName evidence="1">HEPN domain-containing protein</fullName>
    </submittedName>
</protein>
<evidence type="ECO:0000313" key="2">
    <source>
        <dbReference type="Proteomes" id="UP001481413"/>
    </source>
</evidence>
<dbReference type="EMBL" id="BAABWH010000004">
    <property type="protein sequence ID" value="GAA6145600.1"/>
    <property type="molecule type" value="Genomic_DNA"/>
</dbReference>
<proteinExistence type="predicted"/>
<reference evidence="1 2" key="1">
    <citation type="submission" date="2024-04" db="EMBL/GenBank/DDBJ databases">
        <title>Draft genome sequence of Thalassolituus maritimus NBRC 116585.</title>
        <authorList>
            <person name="Miyakawa T."/>
            <person name="Kusuya Y."/>
            <person name="Miura T."/>
        </authorList>
    </citation>
    <scope>NUCLEOTIDE SEQUENCE [LARGE SCALE GENOMIC DNA]</scope>
    <source>
        <strain evidence="1 2">5NW40-0001</strain>
    </source>
</reference>
<organism evidence="1 2">
    <name type="scientific">Thalassolituus maritimus</name>
    <dbReference type="NCBI Taxonomy" id="484498"/>
    <lineage>
        <taxon>Bacteria</taxon>
        <taxon>Pseudomonadati</taxon>
        <taxon>Pseudomonadota</taxon>
        <taxon>Gammaproteobacteria</taxon>
        <taxon>Oceanospirillales</taxon>
        <taxon>Oceanospirillaceae</taxon>
        <taxon>Thalassolituus</taxon>
    </lineage>
</organism>
<name>A0ABP9ZZM6_9GAMM</name>
<sequence>MTMTPDDLHQRLREQRDLFNEAHSTRLHRAISWWRAAKEQDGNADLQFITAWIALSACSVTDESQAGEDGLLRLIERLVALDKEQAIYNMLWHQYSGPVKALLKNQFVYGPFWDAQRLSSEGGQGREDRQGSVSDWKARFERSSVEALNCLSRKKVPELLALTLERLGVLKAQVIGGGATFNSRVNREQVETGAGLLMTLLPVVLNIMLEHPHDDWGELAFPVVTDQIL</sequence>
<gene>
    <name evidence="1" type="ORF">NBRC116585_17180</name>
</gene>
<evidence type="ECO:0000313" key="1">
    <source>
        <dbReference type="EMBL" id="GAA6145600.1"/>
    </source>
</evidence>
<comment type="caution">
    <text evidence="1">The sequence shown here is derived from an EMBL/GenBank/DDBJ whole genome shotgun (WGS) entry which is preliminary data.</text>
</comment>
<keyword evidence="2" id="KW-1185">Reference proteome</keyword>
<dbReference type="RefSeq" id="WP_353294617.1">
    <property type="nucleotide sequence ID" value="NZ_BAABWH010000004.1"/>
</dbReference>